<dbReference type="AlphaFoldDB" id="A0A8J5KDX2"/>
<evidence type="ECO:0000313" key="5">
    <source>
        <dbReference type="EMBL" id="KAG7170609.1"/>
    </source>
</evidence>
<proteinExistence type="predicted"/>
<evidence type="ECO:0000256" key="3">
    <source>
        <dbReference type="ARBA" id="ARBA00022801"/>
    </source>
</evidence>
<dbReference type="PANTHER" id="PTHR48480:SF2">
    <property type="entry name" value="PEPTIDASE D"/>
    <property type="match status" value="1"/>
</dbReference>
<keyword evidence="3" id="KW-0378">Hydrolase</keyword>
<keyword evidence="6" id="KW-1185">Reference proteome</keyword>
<keyword evidence="1" id="KW-0645">Protease</keyword>
<protein>
    <submittedName>
        <fullName evidence="5">Xaa-Pro dipeptidase-like 1</fullName>
    </submittedName>
</protein>
<dbReference type="Gene3D" id="3.90.230.10">
    <property type="entry name" value="Creatinase/methionine aminopeptidase superfamily"/>
    <property type="match status" value="1"/>
</dbReference>
<gene>
    <name evidence="5" type="primary">Pepd-L1</name>
    <name evidence="5" type="ORF">Hamer_G013424</name>
</gene>
<dbReference type="InterPro" id="IPR036005">
    <property type="entry name" value="Creatinase/aminopeptidase-like"/>
</dbReference>
<accession>A0A8J5KDX2</accession>
<dbReference type="GO" id="GO:0006508">
    <property type="term" value="P:proteolysis"/>
    <property type="evidence" value="ECO:0007669"/>
    <property type="project" value="UniProtKB-KW"/>
</dbReference>
<evidence type="ECO:0000256" key="1">
    <source>
        <dbReference type="ARBA" id="ARBA00022670"/>
    </source>
</evidence>
<dbReference type="PANTHER" id="PTHR48480">
    <property type="match status" value="1"/>
</dbReference>
<evidence type="ECO:0000256" key="4">
    <source>
        <dbReference type="ARBA" id="ARBA00023049"/>
    </source>
</evidence>
<evidence type="ECO:0000313" key="6">
    <source>
        <dbReference type="Proteomes" id="UP000747542"/>
    </source>
</evidence>
<name>A0A8J5KDX2_HOMAM</name>
<organism evidence="5 6">
    <name type="scientific">Homarus americanus</name>
    <name type="common">American lobster</name>
    <dbReference type="NCBI Taxonomy" id="6706"/>
    <lineage>
        <taxon>Eukaryota</taxon>
        <taxon>Metazoa</taxon>
        <taxon>Ecdysozoa</taxon>
        <taxon>Arthropoda</taxon>
        <taxon>Crustacea</taxon>
        <taxon>Multicrustacea</taxon>
        <taxon>Malacostraca</taxon>
        <taxon>Eumalacostraca</taxon>
        <taxon>Eucarida</taxon>
        <taxon>Decapoda</taxon>
        <taxon>Pleocyemata</taxon>
        <taxon>Astacidea</taxon>
        <taxon>Nephropoidea</taxon>
        <taxon>Nephropidae</taxon>
        <taxon>Homarus</taxon>
    </lineage>
</organism>
<reference evidence="5" key="1">
    <citation type="journal article" date="2021" name="Sci. Adv.">
        <title>The American lobster genome reveals insights on longevity, neural, and immune adaptations.</title>
        <authorList>
            <person name="Polinski J.M."/>
            <person name="Zimin A.V."/>
            <person name="Clark K.F."/>
            <person name="Kohn A.B."/>
            <person name="Sadowski N."/>
            <person name="Timp W."/>
            <person name="Ptitsyn A."/>
            <person name="Khanna P."/>
            <person name="Romanova D.Y."/>
            <person name="Williams P."/>
            <person name="Greenwood S.J."/>
            <person name="Moroz L.L."/>
            <person name="Walt D.R."/>
            <person name="Bodnar A.G."/>
        </authorList>
    </citation>
    <scope>NUCLEOTIDE SEQUENCE</scope>
    <source>
        <strain evidence="5">GMGI-L3</strain>
    </source>
</reference>
<dbReference type="InterPro" id="IPR052433">
    <property type="entry name" value="X-Pro_dipept-like"/>
</dbReference>
<keyword evidence="4" id="KW-0482">Metalloprotease</keyword>
<dbReference type="EMBL" id="JAHLQT010013773">
    <property type="protein sequence ID" value="KAG7170609.1"/>
    <property type="molecule type" value="Genomic_DNA"/>
</dbReference>
<sequence>MKQNTIPQLLDQALANPAQAQFLVPEAIARFRGFGGVRIEDDLVVTVDGTEDLAQGTIPQTVEEIEELMAEGQQEDVFVPQLRAQEKLGQ</sequence>
<keyword evidence="2" id="KW-0479">Metal-binding</keyword>
<evidence type="ECO:0000256" key="2">
    <source>
        <dbReference type="ARBA" id="ARBA00022723"/>
    </source>
</evidence>
<dbReference type="GO" id="GO:0046872">
    <property type="term" value="F:metal ion binding"/>
    <property type="evidence" value="ECO:0007669"/>
    <property type="project" value="UniProtKB-KW"/>
</dbReference>
<dbReference type="GO" id="GO:0008237">
    <property type="term" value="F:metallopeptidase activity"/>
    <property type="evidence" value="ECO:0007669"/>
    <property type="project" value="UniProtKB-KW"/>
</dbReference>
<dbReference type="Proteomes" id="UP000747542">
    <property type="component" value="Unassembled WGS sequence"/>
</dbReference>
<comment type="caution">
    <text evidence="5">The sequence shown here is derived from an EMBL/GenBank/DDBJ whole genome shotgun (WGS) entry which is preliminary data.</text>
</comment>